<dbReference type="InterPro" id="IPR015943">
    <property type="entry name" value="WD40/YVTN_repeat-like_dom_sf"/>
</dbReference>
<keyword evidence="1" id="KW-0597">Phosphoprotein</keyword>
<evidence type="ECO:0000256" key="2">
    <source>
        <dbReference type="SAM" id="SignalP"/>
    </source>
</evidence>
<sequence>MFFNQNLNKKLHIYVVSVLLASTVSIPLHAATYLPGGTNWEVAENRIWNTPTALFDDKTTQTLWVGSANGLEEHDRETGYLIRVYTQKDGLPDNRINALLSDDNGGFWVATDNGLAQRNESGEWRLFDTSNSGLPHNEVMVLESDGQQGIWLATPEGLAHRNNNAEWQVFNFDNTPMPSILIQDLLRAQDGTLWIATLNGLVHYDPIQDQWKTYTPSDGLPDLAISALVQDALGNIWAGTVWGGLARNDVQGNWQAVNTEYPQLMASRISDLTIDSMGTLWVATNQEGLLYRAVNGQWGQLTQLDSGWIGDPVLLSDRKELWIAANRRLAYLSELADLKVFKPKIEEQQATTTERLVAEDTSPLDIASLQDPETGVEWLLVNGKGLVQRTANGEETLVSDDYPYKYADKLFPGIQGGFWVWYYSRLYYRQADGTQKEYQLYDTKGETGASIEQAVSDGIGGLWLITNGIGGSDWSGGILFHLDPIHGEVASVLHENNGWSNNTLGKMVGHEQNLWLSSGSGLHYINNEGNWETYPQVNDQLSLGGNINALLPDKSGGLWLGTRNGGLVHWSPGGQWAVIDTGNSDIPSNQINDIKHAADGGLWLNTSNGLAHYSPTQDWSVINASNSALPSNRVDDFAVDNDGNLWIENNGQQGKLNFAPALSGVLAGSKAAILIHPKGQGGKRKLTTHRFIAASAYQALQERYYKHDDIYFISYRPDMDVNDDHEPDKRAVDAPVSFFQAETTALREVSSADIQEAFTWAGKRGKLSQPLLIHIVADSLQNGEILLDPKTGDSLTAEELGQLLDTYQQTTDTPVVVVLDSSYSGAFITRLSGSNRVIITSTDAEQNTAYQEFLGNDSFTWHYFQQLRRGHDFYSAFIQAQSLLERSGLRQQAQLDDNGDGMANSERDGRLAGLGCLNACFMPKPSQEVFNNGDVLRVTLPELPDDKDSYVGINLPENQGVFMLAGYNQLMPLASITEPPLWQGGTQMLDLPINSAFPHGDYLLYLLRVPKRSNPLLNTDNWELSVGTFSVE</sequence>
<dbReference type="GO" id="GO:0000155">
    <property type="term" value="F:phosphorelay sensor kinase activity"/>
    <property type="evidence" value="ECO:0007669"/>
    <property type="project" value="TreeGrafter"/>
</dbReference>
<accession>A0A1H6FFQ2</accession>
<evidence type="ECO:0000256" key="1">
    <source>
        <dbReference type="ARBA" id="ARBA00022553"/>
    </source>
</evidence>
<dbReference type="Proteomes" id="UP000236724">
    <property type="component" value="Unassembled WGS sequence"/>
</dbReference>
<dbReference type="EMBL" id="FMSV02000557">
    <property type="protein sequence ID" value="SEH08908.1"/>
    <property type="molecule type" value="Genomic_DNA"/>
</dbReference>
<protein>
    <submittedName>
        <fullName evidence="3">Two component regulator propeller</fullName>
    </submittedName>
</protein>
<evidence type="ECO:0000313" key="4">
    <source>
        <dbReference type="Proteomes" id="UP000236724"/>
    </source>
</evidence>
<dbReference type="Gene3D" id="2.130.10.10">
    <property type="entry name" value="YVTN repeat-like/Quinoprotein amine dehydrogenase"/>
    <property type="match status" value="3"/>
</dbReference>
<feature type="signal peptide" evidence="2">
    <location>
        <begin position="1"/>
        <end position="30"/>
    </location>
</feature>
<keyword evidence="2" id="KW-0732">Signal</keyword>
<organism evidence="3 4">
    <name type="scientific">Candidatus Venteria ishoeyi</name>
    <dbReference type="NCBI Taxonomy" id="1899563"/>
    <lineage>
        <taxon>Bacteria</taxon>
        <taxon>Pseudomonadati</taxon>
        <taxon>Pseudomonadota</taxon>
        <taxon>Gammaproteobacteria</taxon>
        <taxon>Thiotrichales</taxon>
        <taxon>Thiotrichaceae</taxon>
        <taxon>Venteria</taxon>
    </lineage>
</organism>
<dbReference type="Pfam" id="PF07494">
    <property type="entry name" value="Reg_prop"/>
    <property type="match status" value="2"/>
</dbReference>
<dbReference type="PANTHER" id="PTHR43547:SF2">
    <property type="entry name" value="HYBRID SIGNAL TRANSDUCTION HISTIDINE KINASE C"/>
    <property type="match status" value="1"/>
</dbReference>
<gene>
    <name evidence="3" type="ORF">MBHS_04801</name>
</gene>
<dbReference type="PANTHER" id="PTHR43547">
    <property type="entry name" value="TWO-COMPONENT HISTIDINE KINASE"/>
    <property type="match status" value="1"/>
</dbReference>
<name>A0A1H6FFQ2_9GAMM</name>
<feature type="chain" id="PRO_5014899636" evidence="2">
    <location>
        <begin position="31"/>
        <end position="1032"/>
    </location>
</feature>
<dbReference type="RefSeq" id="WP_177428694.1">
    <property type="nucleotide sequence ID" value="NZ_FMSV02000557.1"/>
</dbReference>
<keyword evidence="4" id="KW-1185">Reference proteome</keyword>
<dbReference type="SUPFAM" id="SSF63829">
    <property type="entry name" value="Calcium-dependent phosphotriesterase"/>
    <property type="match status" value="3"/>
</dbReference>
<reference evidence="3 4" key="1">
    <citation type="submission" date="2016-10" db="EMBL/GenBank/DDBJ databases">
        <authorList>
            <person name="de Groot N.N."/>
        </authorList>
    </citation>
    <scope>NUCLEOTIDE SEQUENCE [LARGE SCALE GENOMIC DNA]</scope>
    <source>
        <strain evidence="3">MBHS1</strain>
    </source>
</reference>
<dbReference type="InterPro" id="IPR011110">
    <property type="entry name" value="Reg_prop"/>
</dbReference>
<proteinExistence type="predicted"/>
<evidence type="ECO:0000313" key="3">
    <source>
        <dbReference type="EMBL" id="SEH08908.1"/>
    </source>
</evidence>
<dbReference type="AlphaFoldDB" id="A0A1H6FFQ2"/>